<dbReference type="GO" id="GO:0005737">
    <property type="term" value="C:cytoplasm"/>
    <property type="evidence" value="ECO:0007669"/>
    <property type="project" value="UniProtKB-ARBA"/>
</dbReference>
<comment type="similarity">
    <text evidence="8 9">Belongs to the SFT2 family.</text>
</comment>
<keyword evidence="7 9" id="KW-0472">Membrane</keyword>
<feature type="compositionally biased region" description="Basic and acidic residues" evidence="10">
    <location>
        <begin position="300"/>
        <end position="321"/>
    </location>
</feature>
<evidence type="ECO:0000256" key="1">
    <source>
        <dbReference type="ARBA" id="ARBA00003566"/>
    </source>
</evidence>
<feature type="compositionally biased region" description="Polar residues" evidence="10">
    <location>
        <begin position="283"/>
        <end position="298"/>
    </location>
</feature>
<feature type="transmembrane region" description="Helical" evidence="9">
    <location>
        <begin position="36"/>
        <end position="57"/>
    </location>
</feature>
<proteinExistence type="inferred from homology"/>
<feature type="compositionally biased region" description="Polar residues" evidence="10">
    <location>
        <begin position="235"/>
        <end position="250"/>
    </location>
</feature>
<dbReference type="GO" id="GO:0015031">
    <property type="term" value="P:protein transport"/>
    <property type="evidence" value="ECO:0007669"/>
    <property type="project" value="UniProtKB-KW"/>
</dbReference>
<dbReference type="GO" id="GO:0012505">
    <property type="term" value="C:endomembrane system"/>
    <property type="evidence" value="ECO:0007669"/>
    <property type="project" value="UniProtKB-ARBA"/>
</dbReference>
<dbReference type="PANTHER" id="PTHR23137">
    <property type="entry name" value="VESICLE TRANSPORT PROTEIN-RELATED"/>
    <property type="match status" value="1"/>
</dbReference>
<dbReference type="Pfam" id="PF04178">
    <property type="entry name" value="Got1"/>
    <property type="match status" value="1"/>
</dbReference>
<keyword evidence="4 9" id="KW-0812">Transmembrane</keyword>
<reference evidence="11" key="1">
    <citation type="submission" date="2019-10" db="EMBL/GenBank/DDBJ databases">
        <title>The sequence and de novo assembly of the wild yak genome.</title>
        <authorList>
            <person name="Liu Y."/>
        </authorList>
    </citation>
    <scope>NUCLEOTIDE SEQUENCE [LARGE SCALE GENOMIC DNA]</scope>
    <source>
        <strain evidence="11">WY2019</strain>
    </source>
</reference>
<keyword evidence="5 9" id="KW-0653">Protein transport</keyword>
<dbReference type="AlphaFoldDB" id="A0A6B0RXH3"/>
<protein>
    <recommendedName>
        <fullName evidence="9">Vesicle transport protein</fullName>
    </recommendedName>
</protein>
<keyword evidence="6 9" id="KW-1133">Transmembrane helix</keyword>
<evidence type="ECO:0000256" key="2">
    <source>
        <dbReference type="ARBA" id="ARBA00004141"/>
    </source>
</evidence>
<evidence type="ECO:0000313" key="12">
    <source>
        <dbReference type="Proteomes" id="UP000322234"/>
    </source>
</evidence>
<evidence type="ECO:0000256" key="5">
    <source>
        <dbReference type="ARBA" id="ARBA00022927"/>
    </source>
</evidence>
<name>A0A6B0RXH3_9CETA</name>
<dbReference type="GO" id="GO:0016192">
    <property type="term" value="P:vesicle-mediated transport"/>
    <property type="evidence" value="ECO:0007669"/>
    <property type="project" value="InterPro"/>
</dbReference>
<comment type="subcellular location">
    <subcellularLocation>
        <location evidence="2 9">Membrane</location>
        <topology evidence="2 9">Multi-pass membrane protein</topology>
    </subcellularLocation>
</comment>
<feature type="region of interest" description="Disordered" evidence="10">
    <location>
        <begin position="283"/>
        <end position="332"/>
    </location>
</feature>
<dbReference type="InterPro" id="IPR011691">
    <property type="entry name" value="Vesicle_transpt_SFT2"/>
</dbReference>
<keyword evidence="3 9" id="KW-0813">Transport</keyword>
<organism evidence="11 12">
    <name type="scientific">Bos mutus</name>
    <name type="common">wild yak</name>
    <dbReference type="NCBI Taxonomy" id="72004"/>
    <lineage>
        <taxon>Eukaryota</taxon>
        <taxon>Metazoa</taxon>
        <taxon>Chordata</taxon>
        <taxon>Craniata</taxon>
        <taxon>Vertebrata</taxon>
        <taxon>Euteleostomi</taxon>
        <taxon>Mammalia</taxon>
        <taxon>Eutheria</taxon>
        <taxon>Laurasiatheria</taxon>
        <taxon>Artiodactyla</taxon>
        <taxon>Ruminantia</taxon>
        <taxon>Pecora</taxon>
        <taxon>Bovidae</taxon>
        <taxon>Bovinae</taxon>
        <taxon>Bos</taxon>
    </lineage>
</organism>
<gene>
    <name evidence="11" type="ORF">E5288_WYG005704</name>
</gene>
<evidence type="ECO:0000256" key="10">
    <source>
        <dbReference type="SAM" id="MobiDB-lite"/>
    </source>
</evidence>
<dbReference type="Proteomes" id="UP000322234">
    <property type="component" value="Unassembled WGS sequence"/>
</dbReference>
<dbReference type="GO" id="GO:0016020">
    <property type="term" value="C:membrane"/>
    <property type="evidence" value="ECO:0007669"/>
    <property type="project" value="UniProtKB-SubCell"/>
</dbReference>
<dbReference type="InterPro" id="IPR007305">
    <property type="entry name" value="Vesicle_transpt_Got1/SFT2"/>
</dbReference>
<feature type="transmembrane region" description="Helical" evidence="9">
    <location>
        <begin position="124"/>
        <end position="143"/>
    </location>
</feature>
<comment type="caution">
    <text evidence="11">The sequence shown here is derived from an EMBL/GenBank/DDBJ whole genome shotgun (WGS) entry which is preliminary data.</text>
</comment>
<sequence>MEKLRRVLSGQDDEEQGLTAQVLDASTLSFNTRLKWFAICFVSGIFFSILGTGLLWLPGGIKLFAVFYTFGNIAALASTCFLMGPVKQLKKMFETTRLLATVIMLLCFVLTLCAALWWHKKGLAVLFCILQFLSMTWYSLSYIPYARVLFLFSDSASESASLASGRGCNLTHRLFALKTSVDVQRPTGSPSVTVLPVREASPASEAKKVILLSSCEKFTQLVVTHSHKREHELKSANNVENPRTSPILNSPCRSQDWLQYDLELLKDKHRPRDALWTKMLQEKMNTQQRQRKTPSLGSQRDLESQRRECMDVSDSHDHQEPQCRGGTKVPVQ</sequence>
<evidence type="ECO:0000256" key="9">
    <source>
        <dbReference type="RuleBase" id="RU363111"/>
    </source>
</evidence>
<dbReference type="EMBL" id="VBQZ03000084">
    <property type="protein sequence ID" value="MXQ92566.1"/>
    <property type="molecule type" value="Genomic_DNA"/>
</dbReference>
<evidence type="ECO:0000256" key="4">
    <source>
        <dbReference type="ARBA" id="ARBA00022692"/>
    </source>
</evidence>
<accession>A0A6B0RXH3</accession>
<evidence type="ECO:0000256" key="6">
    <source>
        <dbReference type="ARBA" id="ARBA00022989"/>
    </source>
</evidence>
<feature type="region of interest" description="Disordered" evidence="10">
    <location>
        <begin position="229"/>
        <end position="250"/>
    </location>
</feature>
<evidence type="ECO:0000313" key="11">
    <source>
        <dbReference type="EMBL" id="MXQ92566.1"/>
    </source>
</evidence>
<evidence type="ECO:0000256" key="3">
    <source>
        <dbReference type="ARBA" id="ARBA00022448"/>
    </source>
</evidence>
<dbReference type="PANTHER" id="PTHR23137:SF24">
    <property type="entry name" value="VESICLE TRANSPORT PROTEIN SFT2A"/>
    <property type="match status" value="1"/>
</dbReference>
<feature type="transmembrane region" description="Helical" evidence="9">
    <location>
        <begin position="63"/>
        <end position="86"/>
    </location>
</feature>
<comment type="function">
    <text evidence="1 9">May be involved in fusion of retrograde transport vesicles derived from an endocytic compartment with the Golgi complex.</text>
</comment>
<keyword evidence="12" id="KW-1185">Reference proteome</keyword>
<evidence type="ECO:0000256" key="8">
    <source>
        <dbReference type="ARBA" id="ARBA00025800"/>
    </source>
</evidence>
<feature type="transmembrane region" description="Helical" evidence="9">
    <location>
        <begin position="98"/>
        <end position="118"/>
    </location>
</feature>
<evidence type="ECO:0000256" key="7">
    <source>
        <dbReference type="ARBA" id="ARBA00023136"/>
    </source>
</evidence>